<keyword evidence="3" id="KW-1185">Reference proteome</keyword>
<proteinExistence type="predicted"/>
<evidence type="ECO:0000256" key="1">
    <source>
        <dbReference type="SAM" id="MobiDB-lite"/>
    </source>
</evidence>
<gene>
    <name evidence="2" type="ORF">DDE83_004421</name>
</gene>
<reference evidence="3" key="1">
    <citation type="submission" date="2018-05" db="EMBL/GenBank/DDBJ databases">
        <title>Draft genome sequence of Stemphylium lycopersici strain CIDEFI 213.</title>
        <authorList>
            <person name="Medina R."/>
            <person name="Franco M.E.E."/>
            <person name="Lucentini C.G."/>
            <person name="Saparrat M.C.N."/>
            <person name="Balatti P.A."/>
        </authorList>
    </citation>
    <scope>NUCLEOTIDE SEQUENCE [LARGE SCALE GENOMIC DNA]</scope>
    <source>
        <strain evidence="3">CIDEFI 213</strain>
    </source>
</reference>
<feature type="region of interest" description="Disordered" evidence="1">
    <location>
        <begin position="35"/>
        <end position="75"/>
    </location>
</feature>
<sequence>MTLDGAYGAYSGNADDVGLGVAVGVGGGLVEELEGGIGREEEPGGGATPPQVPKPGLHPLPQKSMLLPTSSEPRREDLVCTSSPAFNTGLKEAKAPKQLKAPVRLINIHCI</sequence>
<organism evidence="2 3">
    <name type="scientific">Stemphylium lycopersici</name>
    <name type="common">Tomato gray leaf spot disease fungus</name>
    <name type="synonym">Thyrospora lycopersici</name>
    <dbReference type="NCBI Taxonomy" id="183478"/>
    <lineage>
        <taxon>Eukaryota</taxon>
        <taxon>Fungi</taxon>
        <taxon>Dikarya</taxon>
        <taxon>Ascomycota</taxon>
        <taxon>Pezizomycotina</taxon>
        <taxon>Dothideomycetes</taxon>
        <taxon>Pleosporomycetidae</taxon>
        <taxon>Pleosporales</taxon>
        <taxon>Pleosporineae</taxon>
        <taxon>Pleosporaceae</taxon>
        <taxon>Stemphylium</taxon>
    </lineage>
</organism>
<dbReference type="Proteomes" id="UP000249619">
    <property type="component" value="Unassembled WGS sequence"/>
</dbReference>
<protein>
    <submittedName>
        <fullName evidence="2">Uncharacterized protein</fullName>
    </submittedName>
</protein>
<accession>A0A364N4M4</accession>
<dbReference type="AlphaFoldDB" id="A0A364N4M4"/>
<name>A0A364N4M4_STELY</name>
<comment type="caution">
    <text evidence="2">The sequence shown here is derived from an EMBL/GenBank/DDBJ whole genome shotgun (WGS) entry which is preliminary data.</text>
</comment>
<dbReference type="EMBL" id="QGDH01000054">
    <property type="protein sequence ID" value="RAR11824.1"/>
    <property type="molecule type" value="Genomic_DNA"/>
</dbReference>
<evidence type="ECO:0000313" key="3">
    <source>
        <dbReference type="Proteomes" id="UP000249619"/>
    </source>
</evidence>
<evidence type="ECO:0000313" key="2">
    <source>
        <dbReference type="EMBL" id="RAR11824.1"/>
    </source>
</evidence>